<reference evidence="2 3" key="1">
    <citation type="submission" date="2015-04" db="EMBL/GenBank/DDBJ databases">
        <title>The draft genome sequence of Fusarium langsethiae, a T-2/HT-2 mycotoxin producer.</title>
        <authorList>
            <person name="Lysoe E."/>
            <person name="Divon H.H."/>
            <person name="Terzi V."/>
            <person name="Orru L."/>
            <person name="Lamontanara A."/>
            <person name="Kolseth A.-K."/>
            <person name="Frandsen R.J."/>
            <person name="Nielsen K."/>
            <person name="Thrane U."/>
        </authorList>
    </citation>
    <scope>NUCLEOTIDE SEQUENCE [LARGE SCALE GENOMIC DNA]</scope>
    <source>
        <strain evidence="2 3">Fl201059</strain>
    </source>
</reference>
<dbReference type="OrthoDB" id="5090798at2759"/>
<evidence type="ECO:0000313" key="2">
    <source>
        <dbReference type="EMBL" id="KPA39018.1"/>
    </source>
</evidence>
<gene>
    <name evidence="2" type="ORF">FLAG1_08131</name>
</gene>
<organism evidence="2 3">
    <name type="scientific">Fusarium langsethiae</name>
    <dbReference type="NCBI Taxonomy" id="179993"/>
    <lineage>
        <taxon>Eukaryota</taxon>
        <taxon>Fungi</taxon>
        <taxon>Dikarya</taxon>
        <taxon>Ascomycota</taxon>
        <taxon>Pezizomycotina</taxon>
        <taxon>Sordariomycetes</taxon>
        <taxon>Hypocreomycetidae</taxon>
        <taxon>Hypocreales</taxon>
        <taxon>Nectriaceae</taxon>
        <taxon>Fusarium</taxon>
    </lineage>
</organism>
<feature type="transmembrane region" description="Helical" evidence="1">
    <location>
        <begin position="55"/>
        <end position="73"/>
    </location>
</feature>
<keyword evidence="1" id="KW-0472">Membrane</keyword>
<comment type="caution">
    <text evidence="2">The sequence shown here is derived from an EMBL/GenBank/DDBJ whole genome shotgun (WGS) entry which is preliminary data.</text>
</comment>
<proteinExistence type="predicted"/>
<evidence type="ECO:0000256" key="1">
    <source>
        <dbReference type="SAM" id="Phobius"/>
    </source>
</evidence>
<keyword evidence="3" id="KW-1185">Reference proteome</keyword>
<name>A0A0M9ESJ3_FUSLA</name>
<dbReference type="EMBL" id="JXCE01000226">
    <property type="protein sequence ID" value="KPA39018.1"/>
    <property type="molecule type" value="Genomic_DNA"/>
</dbReference>
<dbReference type="Proteomes" id="UP000037904">
    <property type="component" value="Unassembled WGS sequence"/>
</dbReference>
<protein>
    <submittedName>
        <fullName evidence="2">Uncharacterized protein</fullName>
    </submittedName>
</protein>
<dbReference type="AlphaFoldDB" id="A0A0M9ESJ3"/>
<evidence type="ECO:0000313" key="3">
    <source>
        <dbReference type="Proteomes" id="UP000037904"/>
    </source>
</evidence>
<sequence length="95" mass="10050">MSARIVRSSLALRPSAMPAIQRGFRTTALLRHNESEPIGPKSSDKPVSKGANTQMIMFGGVGLAIGAGFFLLMSRPDVAKDQPVDGVTKKAVSPK</sequence>
<accession>A0A0M9ESJ3</accession>
<keyword evidence="1" id="KW-0812">Transmembrane</keyword>
<keyword evidence="1" id="KW-1133">Transmembrane helix</keyword>